<evidence type="ECO:0000313" key="4">
    <source>
        <dbReference type="EMBL" id="KAA1422710.1"/>
    </source>
</evidence>
<evidence type="ECO:0000313" key="5">
    <source>
        <dbReference type="Proteomes" id="UP000307768"/>
    </source>
</evidence>
<dbReference type="Proteomes" id="UP000307768">
    <property type="component" value="Unassembled WGS sequence"/>
</dbReference>
<dbReference type="Pfam" id="PF03459">
    <property type="entry name" value="TOBE"/>
    <property type="match status" value="1"/>
</dbReference>
<sequence length="132" mass="13771">MPAYRYTEAADLLGVSDDTIRRWGDQGRFTPTRTASGAAAIDGADLAALAVELADGADDPARAHARSARNQFRGIVTRVVADTVMAQVELCCGPFRVVSLISTEAVRDLGLEVGVVAVAGVKSTNVTLEVGP</sequence>
<dbReference type="InterPro" id="IPR000551">
    <property type="entry name" value="MerR-type_HTH_dom"/>
</dbReference>
<evidence type="ECO:0000259" key="3">
    <source>
        <dbReference type="PROSITE" id="PS51866"/>
    </source>
</evidence>
<dbReference type="GO" id="GO:0006355">
    <property type="term" value="P:regulation of DNA-templated transcription"/>
    <property type="evidence" value="ECO:0007669"/>
    <property type="project" value="InterPro"/>
</dbReference>
<dbReference type="AlphaFoldDB" id="A0A5Q6RXC8"/>
<protein>
    <submittedName>
        <fullName evidence="4">MerR family DNA-binding transcriptional regulator</fullName>
    </submittedName>
</protein>
<dbReference type="InterPro" id="IPR005116">
    <property type="entry name" value="Transp-assoc_OB_typ1"/>
</dbReference>
<evidence type="ECO:0000256" key="1">
    <source>
        <dbReference type="ARBA" id="ARBA00022505"/>
    </source>
</evidence>
<dbReference type="GO" id="GO:0015689">
    <property type="term" value="P:molybdate ion transport"/>
    <property type="evidence" value="ECO:0007669"/>
    <property type="project" value="InterPro"/>
</dbReference>
<dbReference type="InterPro" id="IPR009061">
    <property type="entry name" value="DNA-bd_dom_put_sf"/>
</dbReference>
<dbReference type="GO" id="GO:0003677">
    <property type="term" value="F:DNA binding"/>
    <property type="evidence" value="ECO:0007669"/>
    <property type="project" value="UniProtKB-KW"/>
</dbReference>
<dbReference type="InterPro" id="IPR008995">
    <property type="entry name" value="Mo/tungstate-bd_C_term_dom"/>
</dbReference>
<dbReference type="SUPFAM" id="SSF46955">
    <property type="entry name" value="Putative DNA-binding domain"/>
    <property type="match status" value="1"/>
</dbReference>
<organism evidence="4 5">
    <name type="scientific">Mumia zhuanghuii</name>
    <dbReference type="NCBI Taxonomy" id="2585211"/>
    <lineage>
        <taxon>Bacteria</taxon>
        <taxon>Bacillati</taxon>
        <taxon>Actinomycetota</taxon>
        <taxon>Actinomycetes</taxon>
        <taxon>Propionibacteriales</taxon>
        <taxon>Nocardioidaceae</taxon>
        <taxon>Mumia</taxon>
    </lineage>
</organism>
<dbReference type="Gene3D" id="1.10.1660.10">
    <property type="match status" value="1"/>
</dbReference>
<name>A0A5Q6RXC8_9ACTN</name>
<feature type="domain" description="Mop" evidence="3">
    <location>
        <begin position="65"/>
        <end position="130"/>
    </location>
</feature>
<dbReference type="OrthoDB" id="271159at2"/>
<reference evidence="4 5" key="1">
    <citation type="submission" date="2019-09" db="EMBL/GenBank/DDBJ databases">
        <title>Mumia zhuanghuii sp. nov. isolated from the intestinal contents of plateau pika (Ochotona curzoniae) in the Qinghai-Tibet plateau of China.</title>
        <authorList>
            <person name="Tian Z."/>
        </authorList>
    </citation>
    <scope>NUCLEOTIDE SEQUENCE [LARGE SCALE GENOMIC DNA]</scope>
    <source>
        <strain evidence="5">350</strain>
    </source>
</reference>
<dbReference type="EMBL" id="VDFQ02000003">
    <property type="protein sequence ID" value="KAA1422710.1"/>
    <property type="molecule type" value="Genomic_DNA"/>
</dbReference>
<dbReference type="PROSITE" id="PS51866">
    <property type="entry name" value="MOP"/>
    <property type="match status" value="1"/>
</dbReference>
<comment type="caution">
    <text evidence="4">The sequence shown here is derived from an EMBL/GenBank/DDBJ whole genome shotgun (WGS) entry which is preliminary data.</text>
</comment>
<keyword evidence="1 2" id="KW-0500">Molybdenum</keyword>
<keyword evidence="4" id="KW-0238">DNA-binding</keyword>
<dbReference type="Pfam" id="PF00376">
    <property type="entry name" value="MerR"/>
    <property type="match status" value="1"/>
</dbReference>
<evidence type="ECO:0000256" key="2">
    <source>
        <dbReference type="PROSITE-ProRule" id="PRU01213"/>
    </source>
</evidence>
<dbReference type="SUPFAM" id="SSF50331">
    <property type="entry name" value="MOP-like"/>
    <property type="match status" value="1"/>
</dbReference>
<dbReference type="InterPro" id="IPR004606">
    <property type="entry name" value="Mop_domain"/>
</dbReference>
<accession>A0A5Q6RXC8</accession>
<proteinExistence type="predicted"/>
<gene>
    <name evidence="4" type="ORF">FE697_011080</name>
</gene>
<dbReference type="Gene3D" id="2.40.50.100">
    <property type="match status" value="1"/>
</dbReference>